<comment type="caution">
    <text evidence="7">The sequence shown here is derived from an EMBL/GenBank/DDBJ whole genome shotgun (WGS) entry which is preliminary data.</text>
</comment>
<organism evidence="7 8">
    <name type="scientific">Thioclava indica</name>
    <dbReference type="NCBI Taxonomy" id="1353528"/>
    <lineage>
        <taxon>Bacteria</taxon>
        <taxon>Pseudomonadati</taxon>
        <taxon>Pseudomonadota</taxon>
        <taxon>Alphaproteobacteria</taxon>
        <taxon>Rhodobacterales</taxon>
        <taxon>Paracoccaceae</taxon>
        <taxon>Thioclava</taxon>
    </lineage>
</organism>
<dbReference type="GO" id="GO:0046872">
    <property type="term" value="F:metal ion binding"/>
    <property type="evidence" value="ECO:0007669"/>
    <property type="project" value="UniProtKB-KW"/>
</dbReference>
<dbReference type="RefSeq" id="WP_038131442.1">
    <property type="nucleotide sequence ID" value="NZ_AUNB01000035.1"/>
</dbReference>
<reference evidence="7 8" key="1">
    <citation type="journal article" date="2015" name="Antonie Van Leeuwenhoek">
        <title>Thioclava indica sp. nov., isolated from surface seawater of the Indian Ocean.</title>
        <authorList>
            <person name="Liu Y."/>
            <person name="Lai Q."/>
            <person name="Du J."/>
            <person name="Xu H."/>
            <person name="Jiang L."/>
            <person name="Shao Z."/>
        </authorList>
    </citation>
    <scope>NUCLEOTIDE SEQUENCE [LARGE SCALE GENOMIC DNA]</scope>
    <source>
        <strain evidence="7 8">DT23-4</strain>
    </source>
</reference>
<dbReference type="EMBL" id="AUNB01000035">
    <property type="protein sequence ID" value="KEO58359.1"/>
    <property type="molecule type" value="Genomic_DNA"/>
</dbReference>
<dbReference type="SUPFAM" id="SSF56281">
    <property type="entry name" value="Metallo-hydrolase/oxidoreductase"/>
    <property type="match status" value="1"/>
</dbReference>
<evidence type="ECO:0000259" key="6">
    <source>
        <dbReference type="SMART" id="SM00849"/>
    </source>
</evidence>
<name>A0A074JPF2_9RHOB</name>
<keyword evidence="8" id="KW-1185">Reference proteome</keyword>
<proteinExistence type="inferred from homology"/>
<dbReference type="AlphaFoldDB" id="A0A074JPF2"/>
<dbReference type="SMART" id="SM00849">
    <property type="entry name" value="Lactamase_B"/>
    <property type="match status" value="1"/>
</dbReference>
<dbReference type="GO" id="GO:0016787">
    <property type="term" value="F:hydrolase activity"/>
    <property type="evidence" value="ECO:0007669"/>
    <property type="project" value="UniProtKB-KW"/>
</dbReference>
<evidence type="ECO:0000256" key="2">
    <source>
        <dbReference type="ARBA" id="ARBA00007749"/>
    </source>
</evidence>
<evidence type="ECO:0000256" key="3">
    <source>
        <dbReference type="ARBA" id="ARBA00022723"/>
    </source>
</evidence>
<keyword evidence="4" id="KW-0378">Hydrolase</keyword>
<evidence type="ECO:0000256" key="5">
    <source>
        <dbReference type="ARBA" id="ARBA00022833"/>
    </source>
</evidence>
<keyword evidence="3" id="KW-0479">Metal-binding</keyword>
<dbReference type="InterPro" id="IPR001279">
    <property type="entry name" value="Metallo-B-lactamas"/>
</dbReference>
<dbReference type="OrthoDB" id="9773738at2"/>
<dbReference type="Gene3D" id="3.60.15.10">
    <property type="entry name" value="Ribonuclease Z/Hydroxyacylglutathione hydrolase-like"/>
    <property type="match status" value="1"/>
</dbReference>
<protein>
    <recommendedName>
        <fullName evidence="6">Metallo-beta-lactamase domain-containing protein</fullName>
    </recommendedName>
</protein>
<comment type="similarity">
    <text evidence="2">Belongs to the metallo-beta-lactamase superfamily.</text>
</comment>
<sequence length="274" mass="30172">MSDDSHYEILAIKYAERNGRTRADSFLFDDDHAAPHPMDYYVWLVRNAHRTILVDTGYDAIEGARRGRPVLVDPMCALRDIGVGPETIDAVILTHLHYDHAGGLAGFAGAKLHMQASEMAFATGPCMCHDTLRAPFTAEHVCEAIKRVYSGLVTFHDGDAQIAPGITVHHLGGHSRGLQAVSVQTANGPVVLASDGAHYYENYQSNKLFPIVVDTDAMLRGFDRLRDLGQGGRIIPGHDPLVRQYYPRVFETTNVIAHRLDLPQTRMGETGGMK</sequence>
<comment type="cofactor">
    <cofactor evidence="1">
        <name>Zn(2+)</name>
        <dbReference type="ChEBI" id="CHEBI:29105"/>
    </cofactor>
</comment>
<dbReference type="Pfam" id="PF00753">
    <property type="entry name" value="Lactamase_B"/>
    <property type="match status" value="1"/>
</dbReference>
<dbReference type="PANTHER" id="PTHR42978:SF7">
    <property type="entry name" value="METALLO-HYDROLASE RV2300C-RELATED"/>
    <property type="match status" value="1"/>
</dbReference>
<evidence type="ECO:0000256" key="1">
    <source>
        <dbReference type="ARBA" id="ARBA00001947"/>
    </source>
</evidence>
<dbReference type="InterPro" id="IPR036866">
    <property type="entry name" value="RibonucZ/Hydroxyglut_hydro"/>
</dbReference>
<evidence type="ECO:0000313" key="8">
    <source>
        <dbReference type="Proteomes" id="UP000027471"/>
    </source>
</evidence>
<dbReference type="CDD" id="cd07729">
    <property type="entry name" value="AHL_lactonase_MBL-fold"/>
    <property type="match status" value="1"/>
</dbReference>
<evidence type="ECO:0000313" key="7">
    <source>
        <dbReference type="EMBL" id="KEO58359.1"/>
    </source>
</evidence>
<feature type="domain" description="Metallo-beta-lactamase" evidence="6">
    <location>
        <begin position="39"/>
        <end position="238"/>
    </location>
</feature>
<dbReference type="Proteomes" id="UP000027471">
    <property type="component" value="Unassembled WGS sequence"/>
</dbReference>
<keyword evidence="5" id="KW-0862">Zinc</keyword>
<dbReference type="STRING" id="1353528.DT23_16560"/>
<accession>A0A074JPF2</accession>
<dbReference type="InterPro" id="IPR051013">
    <property type="entry name" value="MBL_superfamily_lactonases"/>
</dbReference>
<gene>
    <name evidence="7" type="ORF">DT23_16560</name>
</gene>
<dbReference type="eggNOG" id="COG0491">
    <property type="taxonomic scope" value="Bacteria"/>
</dbReference>
<evidence type="ECO:0000256" key="4">
    <source>
        <dbReference type="ARBA" id="ARBA00022801"/>
    </source>
</evidence>
<dbReference type="PANTHER" id="PTHR42978">
    <property type="entry name" value="QUORUM-QUENCHING LACTONASE YTNP-RELATED-RELATED"/>
    <property type="match status" value="1"/>
</dbReference>